<dbReference type="AlphaFoldDB" id="A0A6J8D452"/>
<accession>A0A6J8D452</accession>
<name>A0A6J8D452_MYTCO</name>
<evidence type="ECO:0000313" key="2">
    <source>
        <dbReference type="Proteomes" id="UP000507470"/>
    </source>
</evidence>
<reference evidence="1 2" key="1">
    <citation type="submission" date="2020-06" db="EMBL/GenBank/DDBJ databases">
        <authorList>
            <person name="Li R."/>
            <person name="Bekaert M."/>
        </authorList>
    </citation>
    <scope>NUCLEOTIDE SEQUENCE [LARGE SCALE GENOMIC DNA]</scope>
    <source>
        <strain evidence="2">wild</strain>
    </source>
</reference>
<gene>
    <name evidence="1" type="ORF">MCOR_36599</name>
</gene>
<dbReference type="EMBL" id="CACVKT020006592">
    <property type="protein sequence ID" value="CAC5402669.1"/>
    <property type="molecule type" value="Genomic_DNA"/>
</dbReference>
<dbReference type="OrthoDB" id="10416002at2759"/>
<sequence>MNTVRNNLMYDDEDVHITSGSFGEGLEMRGSDLDIMIISKTIEIHENMSTAVRDVSKTYLSTNFRETKPGFTYLSLEYSNAVDALSLCLENRGKLYLSSTLFKQRHAVQCYSLVHGPCLTDDMGATDFAYCLRSKSWVTQADQWITRPNNSWPTAEVKQNIVDHGVLFVPIDPTVKFMNIRAIRKKE</sequence>
<protein>
    <submittedName>
        <fullName evidence="1">Uncharacterized protein</fullName>
    </submittedName>
</protein>
<evidence type="ECO:0000313" key="1">
    <source>
        <dbReference type="EMBL" id="CAC5402669.1"/>
    </source>
</evidence>
<dbReference type="Proteomes" id="UP000507470">
    <property type="component" value="Unassembled WGS sequence"/>
</dbReference>
<keyword evidence="2" id="KW-1185">Reference proteome</keyword>
<proteinExistence type="predicted"/>
<organism evidence="1 2">
    <name type="scientific">Mytilus coruscus</name>
    <name type="common">Sea mussel</name>
    <dbReference type="NCBI Taxonomy" id="42192"/>
    <lineage>
        <taxon>Eukaryota</taxon>
        <taxon>Metazoa</taxon>
        <taxon>Spiralia</taxon>
        <taxon>Lophotrochozoa</taxon>
        <taxon>Mollusca</taxon>
        <taxon>Bivalvia</taxon>
        <taxon>Autobranchia</taxon>
        <taxon>Pteriomorphia</taxon>
        <taxon>Mytilida</taxon>
        <taxon>Mytiloidea</taxon>
        <taxon>Mytilidae</taxon>
        <taxon>Mytilinae</taxon>
        <taxon>Mytilus</taxon>
    </lineage>
</organism>